<name>A0A8H5IEL5_9HYPO</name>
<keyword evidence="3" id="KW-1185">Reference proteome</keyword>
<proteinExistence type="predicted"/>
<protein>
    <submittedName>
        <fullName evidence="2">Uncharacterized protein</fullName>
    </submittedName>
</protein>
<feature type="compositionally biased region" description="Low complexity" evidence="1">
    <location>
        <begin position="86"/>
        <end position="104"/>
    </location>
</feature>
<dbReference type="EMBL" id="JAAOAO010000630">
    <property type="protein sequence ID" value="KAF5534537.1"/>
    <property type="molecule type" value="Genomic_DNA"/>
</dbReference>
<evidence type="ECO:0000313" key="3">
    <source>
        <dbReference type="Proteomes" id="UP000574317"/>
    </source>
</evidence>
<organism evidence="2 3">
    <name type="scientific">Fusarium napiforme</name>
    <dbReference type="NCBI Taxonomy" id="42672"/>
    <lineage>
        <taxon>Eukaryota</taxon>
        <taxon>Fungi</taxon>
        <taxon>Dikarya</taxon>
        <taxon>Ascomycota</taxon>
        <taxon>Pezizomycotina</taxon>
        <taxon>Sordariomycetes</taxon>
        <taxon>Hypocreomycetidae</taxon>
        <taxon>Hypocreales</taxon>
        <taxon>Nectriaceae</taxon>
        <taxon>Fusarium</taxon>
        <taxon>Fusarium fujikuroi species complex</taxon>
    </lineage>
</organism>
<accession>A0A8H5IEL5</accession>
<dbReference type="Proteomes" id="UP000574317">
    <property type="component" value="Unassembled WGS sequence"/>
</dbReference>
<evidence type="ECO:0000256" key="1">
    <source>
        <dbReference type="SAM" id="MobiDB-lite"/>
    </source>
</evidence>
<reference evidence="2 3" key="1">
    <citation type="submission" date="2020-05" db="EMBL/GenBank/DDBJ databases">
        <title>Identification and distribution of gene clusters putatively required for synthesis of sphingolipid metabolism inhibitors in phylogenetically diverse species of the filamentous fungus Fusarium.</title>
        <authorList>
            <person name="Kim H.-S."/>
            <person name="Busman M."/>
            <person name="Brown D.W."/>
            <person name="Divon H."/>
            <person name="Uhlig S."/>
            <person name="Proctor R.H."/>
        </authorList>
    </citation>
    <scope>NUCLEOTIDE SEQUENCE [LARGE SCALE GENOMIC DNA]</scope>
    <source>
        <strain evidence="2 3">NRRL 25196</strain>
    </source>
</reference>
<feature type="compositionally biased region" description="Basic and acidic residues" evidence="1">
    <location>
        <begin position="143"/>
        <end position="159"/>
    </location>
</feature>
<gene>
    <name evidence="2" type="ORF">FNAPI_12326</name>
</gene>
<evidence type="ECO:0000313" key="2">
    <source>
        <dbReference type="EMBL" id="KAF5534537.1"/>
    </source>
</evidence>
<dbReference type="AlphaFoldDB" id="A0A8H5IEL5"/>
<sequence>MSQATSCLTSTRTVVSVVVSTNTTNVEGQCRDTTVYIEPTPLIVTVDANTTTTREVVPITNITSVATSWVPRKKISQRFIKRTSTGLAPGPGDGSASPPSNAPSQQPPPATRSGGNYSSGHPAPSIPAVGGSSGQGSGSQRHVHVDEHFNQCPRDFADG</sequence>
<feature type="region of interest" description="Disordered" evidence="1">
    <location>
        <begin position="80"/>
        <end position="159"/>
    </location>
</feature>
<comment type="caution">
    <text evidence="2">The sequence shown here is derived from an EMBL/GenBank/DDBJ whole genome shotgun (WGS) entry which is preliminary data.</text>
</comment>